<name>A0A2T9Y9L3_9FUNG</name>
<proteinExistence type="predicted"/>
<keyword evidence="2" id="KW-1185">Reference proteome</keyword>
<sequence length="144" mass="16929">MLRTNSQLNNGQKELEDKKKYKKKYKKKLFQMGDDVMMNIIESGIKDTNIYLTLSNNWVTIRNETKQKLDPKFLGPYKILYYGPFYTYKLTDAKNNILKILVNHNRLQQANVENELTVKQWTKGVGRQEKVQKEVQKEVIPDGG</sequence>
<dbReference type="OrthoDB" id="4206249at2759"/>
<dbReference type="Proteomes" id="UP000245383">
    <property type="component" value="Unassembled WGS sequence"/>
</dbReference>
<comment type="caution">
    <text evidence="1">The sequence shown here is derived from an EMBL/GenBank/DDBJ whole genome shotgun (WGS) entry which is preliminary data.</text>
</comment>
<dbReference type="AlphaFoldDB" id="A0A2T9Y9L3"/>
<gene>
    <name evidence="1" type="ORF">BB561_005604</name>
</gene>
<organism evidence="1 2">
    <name type="scientific">Smittium simulii</name>
    <dbReference type="NCBI Taxonomy" id="133385"/>
    <lineage>
        <taxon>Eukaryota</taxon>
        <taxon>Fungi</taxon>
        <taxon>Fungi incertae sedis</taxon>
        <taxon>Zoopagomycota</taxon>
        <taxon>Kickxellomycotina</taxon>
        <taxon>Harpellomycetes</taxon>
        <taxon>Harpellales</taxon>
        <taxon>Legeriomycetaceae</taxon>
        <taxon>Smittium</taxon>
    </lineage>
</organism>
<reference evidence="1 2" key="1">
    <citation type="journal article" date="2018" name="MBio">
        <title>Comparative Genomics Reveals the Core Gene Toolbox for the Fungus-Insect Symbiosis.</title>
        <authorList>
            <person name="Wang Y."/>
            <person name="Stata M."/>
            <person name="Wang W."/>
            <person name="Stajich J.E."/>
            <person name="White M.M."/>
            <person name="Moncalvo J.M."/>
        </authorList>
    </citation>
    <scope>NUCLEOTIDE SEQUENCE [LARGE SCALE GENOMIC DNA]</scope>
    <source>
        <strain evidence="1 2">SWE-8-4</strain>
    </source>
</reference>
<evidence type="ECO:0000313" key="2">
    <source>
        <dbReference type="Proteomes" id="UP000245383"/>
    </source>
</evidence>
<dbReference type="EMBL" id="MBFR01000346">
    <property type="protein sequence ID" value="PVU89015.1"/>
    <property type="molecule type" value="Genomic_DNA"/>
</dbReference>
<evidence type="ECO:0000313" key="1">
    <source>
        <dbReference type="EMBL" id="PVU89015.1"/>
    </source>
</evidence>
<accession>A0A2T9Y9L3</accession>
<protein>
    <submittedName>
        <fullName evidence="1">Uncharacterized protein</fullName>
    </submittedName>
</protein>